<dbReference type="AlphaFoldDB" id="A0A0B2PCI9"/>
<name>A0A0B2PCI9_GLYSO</name>
<sequence>MEAPEYFVGGYFGAGGAEQFSLSEKRHSDQKTGEPFAIDDLLDFSHADAIMSDGFFDNVTGNSTDSSTVTAVDSCNSSISGSDNHFATAIVPRCYHSDPQFSGELCVPQAPPRGAGGLVHTPAPLGRAGADEAAAGKEMRGNECGAFQTQMPSLRCGEDAAVANGTDGTENSMQRVRREVQVREAGAGIPAGGESNVHVNEAFEFASEGFGAQAAEGDATTAASSAVDESKFNFRRIQRWR</sequence>
<protein>
    <submittedName>
        <fullName evidence="1">Uncharacterized protein</fullName>
    </submittedName>
</protein>
<dbReference type="EMBL" id="KN668480">
    <property type="protein sequence ID" value="KHN05342.1"/>
    <property type="molecule type" value="Genomic_DNA"/>
</dbReference>
<accession>A0A0B2PCI9</accession>
<proteinExistence type="predicted"/>
<evidence type="ECO:0000313" key="1">
    <source>
        <dbReference type="EMBL" id="KHN05342.1"/>
    </source>
</evidence>
<reference evidence="1" key="1">
    <citation type="submission" date="2014-07" db="EMBL/GenBank/DDBJ databases">
        <title>Identification of a novel salt tolerance gene in wild soybean by whole-genome sequencing.</title>
        <authorList>
            <person name="Lam H.-M."/>
            <person name="Qi X."/>
            <person name="Li M.-W."/>
            <person name="Liu X."/>
            <person name="Xie M."/>
            <person name="Ni M."/>
            <person name="Xu X."/>
        </authorList>
    </citation>
    <scope>NUCLEOTIDE SEQUENCE [LARGE SCALE GENOMIC DNA]</scope>
    <source>
        <tissue evidence="1">Root</tissue>
    </source>
</reference>
<organism evidence="1">
    <name type="scientific">Glycine soja</name>
    <name type="common">Wild soybean</name>
    <dbReference type="NCBI Taxonomy" id="3848"/>
    <lineage>
        <taxon>Eukaryota</taxon>
        <taxon>Viridiplantae</taxon>
        <taxon>Streptophyta</taxon>
        <taxon>Embryophyta</taxon>
        <taxon>Tracheophyta</taxon>
        <taxon>Spermatophyta</taxon>
        <taxon>Magnoliopsida</taxon>
        <taxon>eudicotyledons</taxon>
        <taxon>Gunneridae</taxon>
        <taxon>Pentapetalae</taxon>
        <taxon>rosids</taxon>
        <taxon>fabids</taxon>
        <taxon>Fabales</taxon>
        <taxon>Fabaceae</taxon>
        <taxon>Papilionoideae</taxon>
        <taxon>50 kb inversion clade</taxon>
        <taxon>NPAAA clade</taxon>
        <taxon>indigoferoid/millettioid clade</taxon>
        <taxon>Phaseoleae</taxon>
        <taxon>Glycine</taxon>
        <taxon>Glycine subgen. Soja</taxon>
    </lineage>
</organism>
<dbReference type="Proteomes" id="UP000053555">
    <property type="component" value="Unassembled WGS sequence"/>
</dbReference>
<gene>
    <name evidence="1" type="ORF">glysoja_036883</name>
</gene>